<organism evidence="1 2">
    <name type="scientific">Streptococcus mitis</name>
    <dbReference type="NCBI Taxonomy" id="28037"/>
    <lineage>
        <taxon>Bacteria</taxon>
        <taxon>Bacillati</taxon>
        <taxon>Bacillota</taxon>
        <taxon>Bacilli</taxon>
        <taxon>Lactobacillales</taxon>
        <taxon>Streptococcaceae</taxon>
        <taxon>Streptococcus</taxon>
        <taxon>Streptococcus mitis group</taxon>
    </lineage>
</organism>
<gene>
    <name evidence="1" type="ORF">SMIM3I_00273</name>
</gene>
<dbReference type="Proteomes" id="UP000075442">
    <property type="component" value="Unassembled WGS sequence"/>
</dbReference>
<comment type="caution">
    <text evidence="1">The sequence shown here is derived from an EMBL/GenBank/DDBJ whole genome shotgun (WGS) entry which is preliminary data.</text>
</comment>
<accession>A0A150NYF0</accession>
<dbReference type="InterPro" id="IPR009303">
    <property type="entry name" value="DUF960"/>
</dbReference>
<protein>
    <submittedName>
        <fullName evidence="1">Uncharacterized protein</fullName>
    </submittedName>
</protein>
<dbReference type="PATRIC" id="fig|28037.235.peg.92"/>
<sequence length="39" mass="4521">MAFTNTHMRSASFGIVTSLPDDVIDSFWYIIDHFLKKCL</sequence>
<dbReference type="Gene3D" id="3.10.450.150">
    <property type="entry name" value="enterococcus faecalis protein"/>
    <property type="match status" value="1"/>
</dbReference>
<proteinExistence type="predicted"/>
<evidence type="ECO:0000313" key="1">
    <source>
        <dbReference type="EMBL" id="KYF38300.1"/>
    </source>
</evidence>
<evidence type="ECO:0000313" key="2">
    <source>
        <dbReference type="Proteomes" id="UP000075442"/>
    </source>
</evidence>
<reference evidence="1 2" key="1">
    <citation type="submission" date="2016-01" db="EMBL/GenBank/DDBJ databases">
        <title>Highly variable Streptococcus oralis 1 are common among viridans streptococci isolated from primates.</title>
        <authorList>
            <person name="Denapaite D."/>
            <person name="Rieger M."/>
            <person name="Koendgen S."/>
            <person name="Brueckner R."/>
            <person name="Ochigava I."/>
            <person name="Kappeler P."/>
            <person name="Maetz-Rensing K."/>
            <person name="Leendertz F."/>
        </authorList>
    </citation>
    <scope>NUCLEOTIDE SEQUENCE [LARGE SCALE GENOMIC DNA]</scope>
    <source>
        <strain evidence="1 2">M3-1</strain>
    </source>
</reference>
<name>A0A150NYF0_STRMT</name>
<dbReference type="Pfam" id="PF06124">
    <property type="entry name" value="DUF960"/>
    <property type="match status" value="1"/>
</dbReference>
<dbReference type="EMBL" id="LROU01000003">
    <property type="protein sequence ID" value="KYF38300.1"/>
    <property type="molecule type" value="Genomic_DNA"/>
</dbReference>
<dbReference type="AlphaFoldDB" id="A0A150NYF0"/>